<feature type="compositionally biased region" description="Polar residues" evidence="3">
    <location>
        <begin position="195"/>
        <end position="210"/>
    </location>
</feature>
<organism evidence="5 6">
    <name type="scientific">Amanita muscaria (strain Koide BX008)</name>
    <dbReference type="NCBI Taxonomy" id="946122"/>
    <lineage>
        <taxon>Eukaryota</taxon>
        <taxon>Fungi</taxon>
        <taxon>Dikarya</taxon>
        <taxon>Basidiomycota</taxon>
        <taxon>Agaricomycotina</taxon>
        <taxon>Agaricomycetes</taxon>
        <taxon>Agaricomycetidae</taxon>
        <taxon>Agaricales</taxon>
        <taxon>Pluteineae</taxon>
        <taxon>Amanitaceae</taxon>
        <taxon>Amanita</taxon>
    </lineage>
</organism>
<accession>A0A0C2XF16</accession>
<feature type="domain" description="RRM" evidence="4">
    <location>
        <begin position="79"/>
        <end position="154"/>
    </location>
</feature>
<feature type="compositionally biased region" description="Basic and acidic residues" evidence="3">
    <location>
        <begin position="156"/>
        <end position="193"/>
    </location>
</feature>
<dbReference type="InterPro" id="IPR000504">
    <property type="entry name" value="RRM_dom"/>
</dbReference>
<dbReference type="EMBL" id="KN818231">
    <property type="protein sequence ID" value="KIL67443.1"/>
    <property type="molecule type" value="Genomic_DNA"/>
</dbReference>
<gene>
    <name evidence="5" type="ORF">M378DRAFT_73487</name>
</gene>
<dbReference type="AlphaFoldDB" id="A0A0C2XF16"/>
<dbReference type="GO" id="GO:0003723">
    <property type="term" value="F:RNA binding"/>
    <property type="evidence" value="ECO:0007669"/>
    <property type="project" value="UniProtKB-UniRule"/>
</dbReference>
<sequence>LAPKKGKKITLNEFLGDNAFGSWADEMDALPSAPATKSDDYQPRRQDRFAKGEDVVRASIVDRPGPPREDLPLPTQPPYTAFIGNLAFDLTEVDLETFFSAFNPKSIKIIRDKEEKPKGFGYVEFEHIDGLKDALTKSGSILSGRTIRVSVAEPPKERAHLVNDDDSKFEGPWRREGPLPDLPEREHSRRRFDGLSSQDRSAASDTSSDWRSTRVRIPDVEPTSYKRKGSDSSTPHASLVDKEETWTIGSKFKPFDDTPSTRPAVARTRYDGKDGATDDADWRSAAKSRAIRNDNSPVASNPPTPQLSRRKLELLPRSENVSSSPSPMSSPKMSPASSSRPNPFGAAKPVDVSYRDKEVGERLEREREAVKERFSMSRTSSRGATERTTAKGQVTSTSNQKVPLTVPSTAPTVRPTLSFANVTANKESTKTQSTQSETAVETKSFAHVAI</sequence>
<feature type="compositionally biased region" description="Basic and acidic residues" evidence="3">
    <location>
        <begin position="353"/>
        <end position="375"/>
    </location>
</feature>
<dbReference type="PROSITE" id="PS50102">
    <property type="entry name" value="RRM"/>
    <property type="match status" value="1"/>
</dbReference>
<feature type="non-terminal residue" evidence="5">
    <location>
        <position position="1"/>
    </location>
</feature>
<dbReference type="SMART" id="SM00360">
    <property type="entry name" value="RRM"/>
    <property type="match status" value="1"/>
</dbReference>
<dbReference type="GO" id="GO:0005730">
    <property type="term" value="C:nucleolus"/>
    <property type="evidence" value="ECO:0007669"/>
    <property type="project" value="TreeGrafter"/>
</dbReference>
<feature type="compositionally biased region" description="Polar residues" evidence="3">
    <location>
        <begin position="390"/>
        <end position="411"/>
    </location>
</feature>
<dbReference type="PANTHER" id="PTHR23236">
    <property type="entry name" value="EUKARYOTIC TRANSLATION INITIATION FACTOR 4B/4H"/>
    <property type="match status" value="1"/>
</dbReference>
<evidence type="ECO:0000256" key="1">
    <source>
        <dbReference type="ARBA" id="ARBA00022884"/>
    </source>
</evidence>
<evidence type="ECO:0000259" key="4">
    <source>
        <dbReference type="PROSITE" id="PS50102"/>
    </source>
</evidence>
<evidence type="ECO:0000256" key="3">
    <source>
        <dbReference type="SAM" id="MobiDB-lite"/>
    </source>
</evidence>
<dbReference type="Proteomes" id="UP000054549">
    <property type="component" value="Unassembled WGS sequence"/>
</dbReference>
<evidence type="ECO:0000313" key="6">
    <source>
        <dbReference type="Proteomes" id="UP000054549"/>
    </source>
</evidence>
<dbReference type="PANTHER" id="PTHR23236:SF11">
    <property type="entry name" value="EUKARYOTIC TRANSLATION INITIATION FACTOR 4H"/>
    <property type="match status" value="1"/>
</dbReference>
<feature type="compositionally biased region" description="Basic and acidic residues" evidence="3">
    <location>
        <begin position="37"/>
        <end position="48"/>
    </location>
</feature>
<name>A0A0C2XF16_AMAMK</name>
<dbReference type="STRING" id="946122.A0A0C2XF16"/>
<evidence type="ECO:0000313" key="5">
    <source>
        <dbReference type="EMBL" id="KIL67443.1"/>
    </source>
</evidence>
<dbReference type="FunCoup" id="A0A0C2XF16">
    <property type="interactions" value="563"/>
</dbReference>
<feature type="compositionally biased region" description="Basic and acidic residues" evidence="3">
    <location>
        <begin position="268"/>
        <end position="284"/>
    </location>
</feature>
<keyword evidence="6" id="KW-1185">Reference proteome</keyword>
<feature type="region of interest" description="Disordered" evidence="3">
    <location>
        <begin position="156"/>
        <end position="450"/>
    </location>
</feature>
<keyword evidence="1 2" id="KW-0694">RNA-binding</keyword>
<dbReference type="Gene3D" id="3.30.70.330">
    <property type="match status" value="1"/>
</dbReference>
<dbReference type="SUPFAM" id="SSF54928">
    <property type="entry name" value="RNA-binding domain, RBD"/>
    <property type="match status" value="1"/>
</dbReference>
<dbReference type="Pfam" id="PF00076">
    <property type="entry name" value="RRM_1"/>
    <property type="match status" value="1"/>
</dbReference>
<dbReference type="OrthoDB" id="48651at2759"/>
<dbReference type="InParanoid" id="A0A0C2XF16"/>
<feature type="compositionally biased region" description="Low complexity" evidence="3">
    <location>
        <begin position="322"/>
        <end position="341"/>
    </location>
</feature>
<dbReference type="InterPro" id="IPR012677">
    <property type="entry name" value="Nucleotide-bd_a/b_plait_sf"/>
</dbReference>
<protein>
    <recommendedName>
        <fullName evidence="4">RRM domain-containing protein</fullName>
    </recommendedName>
</protein>
<reference evidence="5 6" key="1">
    <citation type="submission" date="2014-04" db="EMBL/GenBank/DDBJ databases">
        <title>Evolutionary Origins and Diversification of the Mycorrhizal Mutualists.</title>
        <authorList>
            <consortium name="DOE Joint Genome Institute"/>
            <consortium name="Mycorrhizal Genomics Consortium"/>
            <person name="Kohler A."/>
            <person name="Kuo A."/>
            <person name="Nagy L.G."/>
            <person name="Floudas D."/>
            <person name="Copeland A."/>
            <person name="Barry K.W."/>
            <person name="Cichocki N."/>
            <person name="Veneault-Fourrey C."/>
            <person name="LaButti K."/>
            <person name="Lindquist E.A."/>
            <person name="Lipzen A."/>
            <person name="Lundell T."/>
            <person name="Morin E."/>
            <person name="Murat C."/>
            <person name="Riley R."/>
            <person name="Ohm R."/>
            <person name="Sun H."/>
            <person name="Tunlid A."/>
            <person name="Henrissat B."/>
            <person name="Grigoriev I.V."/>
            <person name="Hibbett D.S."/>
            <person name="Martin F."/>
        </authorList>
    </citation>
    <scope>NUCLEOTIDE SEQUENCE [LARGE SCALE GENOMIC DNA]</scope>
    <source>
        <strain evidence="5 6">Koide BX008</strain>
    </source>
</reference>
<dbReference type="HOGENOM" id="CLU_030044_1_0_1"/>
<proteinExistence type="predicted"/>
<feature type="region of interest" description="Disordered" evidence="3">
    <location>
        <begin position="29"/>
        <end position="48"/>
    </location>
</feature>
<dbReference type="InterPro" id="IPR035979">
    <property type="entry name" value="RBD_domain_sf"/>
</dbReference>
<evidence type="ECO:0000256" key="2">
    <source>
        <dbReference type="PROSITE-ProRule" id="PRU00176"/>
    </source>
</evidence>